<accession>A0ABY1QLR2</accession>
<dbReference type="EMBL" id="FXUL01000022">
    <property type="protein sequence ID" value="SMP74994.1"/>
    <property type="molecule type" value="Genomic_DNA"/>
</dbReference>
<proteinExistence type="predicted"/>
<evidence type="ECO:0000256" key="1">
    <source>
        <dbReference type="SAM" id="Phobius"/>
    </source>
</evidence>
<comment type="caution">
    <text evidence="2">The sequence shown here is derived from an EMBL/GenBank/DDBJ whole genome shotgun (WGS) entry which is preliminary data.</text>
</comment>
<name>A0ABY1QLR2_9BURK</name>
<evidence type="ECO:0000313" key="2">
    <source>
        <dbReference type="EMBL" id="SMP74994.1"/>
    </source>
</evidence>
<dbReference type="Proteomes" id="UP001158049">
    <property type="component" value="Unassembled WGS sequence"/>
</dbReference>
<dbReference type="RefSeq" id="WP_283444545.1">
    <property type="nucleotide sequence ID" value="NZ_FXUL01000022.1"/>
</dbReference>
<keyword evidence="3" id="KW-1185">Reference proteome</keyword>
<reference evidence="2 3" key="1">
    <citation type="submission" date="2017-05" db="EMBL/GenBank/DDBJ databases">
        <authorList>
            <person name="Varghese N."/>
            <person name="Submissions S."/>
        </authorList>
    </citation>
    <scope>NUCLEOTIDE SEQUENCE [LARGE SCALE GENOMIC DNA]</scope>
    <source>
        <strain evidence="2 3">DSM 26001</strain>
    </source>
</reference>
<keyword evidence="1" id="KW-0472">Membrane</keyword>
<sequence length="133" mass="14712">MKQERGLPPDRHAQSDHDIPQLVAQLYSEASPPEKSRLLELLVRPLNLLPLFALADGVFARIWFRNGQDRLHIRVEDALAVSANDVATLVAYVQQSSVEVLDGLMQIINASPVLAGSAAAILVMLVLKRRRRA</sequence>
<organism evidence="2 3">
    <name type="scientific">Noviherbaspirillum suwonense</name>
    <dbReference type="NCBI Taxonomy" id="1224511"/>
    <lineage>
        <taxon>Bacteria</taxon>
        <taxon>Pseudomonadati</taxon>
        <taxon>Pseudomonadota</taxon>
        <taxon>Betaproteobacteria</taxon>
        <taxon>Burkholderiales</taxon>
        <taxon>Oxalobacteraceae</taxon>
        <taxon>Noviherbaspirillum</taxon>
    </lineage>
</organism>
<keyword evidence="1" id="KW-1133">Transmembrane helix</keyword>
<keyword evidence="1" id="KW-0812">Transmembrane</keyword>
<feature type="transmembrane region" description="Helical" evidence="1">
    <location>
        <begin position="107"/>
        <end position="127"/>
    </location>
</feature>
<evidence type="ECO:0000313" key="3">
    <source>
        <dbReference type="Proteomes" id="UP001158049"/>
    </source>
</evidence>
<gene>
    <name evidence="2" type="ORF">SAMN06295970_1229</name>
</gene>
<protein>
    <submittedName>
        <fullName evidence="2">Uncharacterized protein</fullName>
    </submittedName>
</protein>